<reference evidence="5" key="1">
    <citation type="submission" date="2021-01" db="EMBL/GenBank/DDBJ databases">
        <authorList>
            <consortium name="Genoscope - CEA"/>
            <person name="William W."/>
        </authorList>
    </citation>
    <scope>NUCLEOTIDE SEQUENCE</scope>
</reference>
<evidence type="ECO:0000313" key="6">
    <source>
        <dbReference type="Proteomes" id="UP000689195"/>
    </source>
</evidence>
<feature type="transmembrane region" description="Helical" evidence="3">
    <location>
        <begin position="207"/>
        <end position="234"/>
    </location>
</feature>
<keyword evidence="3" id="KW-0472">Membrane</keyword>
<evidence type="ECO:0000256" key="3">
    <source>
        <dbReference type="SAM" id="Phobius"/>
    </source>
</evidence>
<dbReference type="SMART" id="SM00577">
    <property type="entry name" value="CPDc"/>
    <property type="match status" value="1"/>
</dbReference>
<dbReference type="OrthoDB" id="291630at2759"/>
<dbReference type="InterPro" id="IPR050365">
    <property type="entry name" value="TIM50"/>
</dbReference>
<evidence type="ECO:0000256" key="2">
    <source>
        <dbReference type="SAM" id="MobiDB-lite"/>
    </source>
</evidence>
<dbReference type="EMBL" id="CAJJDO010000006">
    <property type="protein sequence ID" value="CAD8137876.1"/>
    <property type="molecule type" value="Genomic_DNA"/>
</dbReference>
<dbReference type="PROSITE" id="PS50969">
    <property type="entry name" value="FCP1"/>
    <property type="match status" value="1"/>
</dbReference>
<dbReference type="Proteomes" id="UP000689195">
    <property type="component" value="Unassembled WGS sequence"/>
</dbReference>
<feature type="coiled-coil region" evidence="1">
    <location>
        <begin position="791"/>
        <end position="939"/>
    </location>
</feature>
<evidence type="ECO:0000259" key="4">
    <source>
        <dbReference type="PROSITE" id="PS50969"/>
    </source>
</evidence>
<feature type="domain" description="FCP1 homology" evidence="4">
    <location>
        <begin position="376"/>
        <end position="516"/>
    </location>
</feature>
<dbReference type="PANTHER" id="PTHR12210">
    <property type="entry name" value="DULLARD PROTEIN PHOSPHATASE"/>
    <property type="match status" value="1"/>
</dbReference>
<dbReference type="CDD" id="cd07521">
    <property type="entry name" value="HAD_FCP1-like"/>
    <property type="match status" value="1"/>
</dbReference>
<dbReference type="Pfam" id="PF03031">
    <property type="entry name" value="NIF"/>
    <property type="match status" value="1"/>
</dbReference>
<protein>
    <recommendedName>
        <fullName evidence="4">FCP1 homology domain-containing protein</fullName>
    </recommendedName>
</protein>
<keyword evidence="3" id="KW-0812">Transmembrane</keyword>
<feature type="region of interest" description="Disordered" evidence="2">
    <location>
        <begin position="83"/>
        <end position="120"/>
    </location>
</feature>
<sequence length="1039" mass="122920">MRKNQTTIKTRPTRAISQAKDPKESQFPIIEQKPTKPSSVMRSSKKSLDFNRLIKNPKLNDSKLEEALEADLGFKRMEIKEAKLQKSSPQKPNLQLASETSQAEGEQRASTPPRKNRKEGLEFNVRSESFATLEPMHHAEETLAENLRIFIKIYDIMNQLLNSMKKNTTLELINQINQYMELTENNEFQYLEELFQEHVKQIRQIFLILRVGVILFIFQIVVLVNCFFDLHFYLSSISNIKNILLYNIQNLSHLSDILLEKLKEKPEYPLYLQLYSQLQFNINKKNNISKKHEYWTYIKQNIELLQNLYKSLTKSQRDLYQFLIIFLRSLQNYTIKESLRNLQEFISFYFTIQQSYQGLLGIPLICVAPSPYLPYTNPKTYTLVLDMDETLIHFTDQTGHFLIRPFTHQFLQEMSQFYELVVFTAGLPDYANWVLDQVDKNKNITYRLFRQHALQYSNQFIKDLSRLGRDLSKCIIVDNVPDNFQNQPENGIFIKTWYSDQNDTALAELGPILKSIVMKKAEDVRLALKEVRKMLTQNQVEVEYRIEMLTSELERSSQTLQQKSIECEEWRLKSLGLEQKIKELQAHIGSQNQQFEDLTENLKQKAIEVEDLRSKYNRVQFITIKGYEEKMEQLVGEIEKLNQLLMQKAQDCESSRQQVMTKIQELQEERQKCFHLDSFIKQIKSEKLEALHFLNEKNKELEELKERFREADQYRQKSEILESDIETIRVNYMNIFNQKLEEIDALQAQIDTQRLINENTIRIAEEKYAQQIQVERLNIQRQIKESVATSIVQMENQVATLNNLLEAKQNEIDKLKLQRHNIETEKMNSMLIDKNIKLQDQQIKLQQLERQLYEKANTLDQLTQQIQNGQLIPATSQSLLERSYKQLQDDMHKQNIELTMLQQRCLELQEDVQKKANMKASYEGQINTLLIEIANLKRDVYNKSRINSQHSDNQRLIQIENEKRVIKQKYEQDLKIAEDKIRYLLSIVDQRVLEQQLQYRGNLNPNPVLQQIIEESSSRIAQSNIYYHEDSDVLNDEVR</sequence>
<comment type="caution">
    <text evidence="5">The sequence shown here is derived from an EMBL/GenBank/DDBJ whole genome shotgun (WGS) entry which is preliminary data.</text>
</comment>
<keyword evidence="1" id="KW-0175">Coiled coil</keyword>
<keyword evidence="3" id="KW-1133">Transmembrane helix</keyword>
<organism evidence="5 6">
    <name type="scientific">Paramecium pentaurelia</name>
    <dbReference type="NCBI Taxonomy" id="43138"/>
    <lineage>
        <taxon>Eukaryota</taxon>
        <taxon>Sar</taxon>
        <taxon>Alveolata</taxon>
        <taxon>Ciliophora</taxon>
        <taxon>Intramacronucleata</taxon>
        <taxon>Oligohymenophorea</taxon>
        <taxon>Peniculida</taxon>
        <taxon>Parameciidae</taxon>
        <taxon>Paramecium</taxon>
    </lineage>
</organism>
<evidence type="ECO:0000256" key="1">
    <source>
        <dbReference type="SAM" id="Coils"/>
    </source>
</evidence>
<name>A0A8S1SCN9_9CILI</name>
<evidence type="ECO:0000313" key="5">
    <source>
        <dbReference type="EMBL" id="CAD8137876.1"/>
    </source>
</evidence>
<feature type="compositionally biased region" description="Polar residues" evidence="2">
    <location>
        <begin position="1"/>
        <end position="10"/>
    </location>
</feature>
<feature type="coiled-coil region" evidence="1">
    <location>
        <begin position="546"/>
        <end position="731"/>
    </location>
</feature>
<dbReference type="InterPro" id="IPR004274">
    <property type="entry name" value="FCP1_dom"/>
</dbReference>
<feature type="compositionally biased region" description="Polar residues" evidence="2">
    <location>
        <begin position="85"/>
        <end position="110"/>
    </location>
</feature>
<proteinExistence type="predicted"/>
<dbReference type="AlphaFoldDB" id="A0A8S1SCN9"/>
<gene>
    <name evidence="5" type="ORF">PPENT_87.1.T0060338</name>
</gene>
<feature type="region of interest" description="Disordered" evidence="2">
    <location>
        <begin position="1"/>
        <end position="50"/>
    </location>
</feature>
<accession>A0A8S1SCN9</accession>
<dbReference type="FunFam" id="3.40.50.1000:FF:000184">
    <property type="entry name" value="Uncharacterized protein"/>
    <property type="match status" value="1"/>
</dbReference>
<keyword evidence="6" id="KW-1185">Reference proteome</keyword>